<dbReference type="RefSeq" id="WP_146193721.1">
    <property type="nucleotide sequence ID" value="NZ_JAXEIU010000058.1"/>
</dbReference>
<keyword evidence="2" id="KW-1185">Reference proteome</keyword>
<evidence type="ECO:0008006" key="3">
    <source>
        <dbReference type="Google" id="ProtNLM"/>
    </source>
</evidence>
<gene>
    <name evidence="1" type="ORF">B0H50_1192</name>
</gene>
<sequence>MTFLEEIKTLVKSTPIENRLNGVVVYKIKDLIDKNVDIPKEPGVYFVGRSTPQQKMTLCKASDLGYQNVKGGWYENKEAELEQKKEKCKCVVYIGKTDCKGGLKTRISAYMRFIKEMKENKTSKTRHRGGRIISLIKEVYDLDFCWISIADLGVKAKTIESLLLEKYGKEPENLPLANRQY</sequence>
<proteinExistence type="predicted"/>
<organism evidence="1 2">
    <name type="scientific">Hallerella porci</name>
    <dbReference type="NCBI Taxonomy" id="1945871"/>
    <lineage>
        <taxon>Bacteria</taxon>
        <taxon>Pseudomonadati</taxon>
        <taxon>Fibrobacterota</taxon>
        <taxon>Fibrobacteria</taxon>
        <taxon>Fibrobacterales</taxon>
        <taxon>Fibrobacteraceae</taxon>
        <taxon>Hallerella</taxon>
    </lineage>
</organism>
<reference evidence="1 2" key="1">
    <citation type="submission" date="2018-05" db="EMBL/GenBank/DDBJ databases">
        <title>Animal gut microbial communities from fecal samples from Wisconsin, USA.</title>
        <authorList>
            <person name="Neumann A."/>
        </authorList>
    </citation>
    <scope>NUCLEOTIDE SEQUENCE [LARGE SCALE GENOMIC DNA]</scope>
    <source>
        <strain evidence="1 2">UWS4</strain>
    </source>
</reference>
<name>A0ABX5LQ23_9BACT</name>
<evidence type="ECO:0000313" key="2">
    <source>
        <dbReference type="Proteomes" id="UP000245523"/>
    </source>
</evidence>
<comment type="caution">
    <text evidence="1">The sequence shown here is derived from an EMBL/GenBank/DDBJ whole genome shotgun (WGS) entry which is preliminary data.</text>
</comment>
<protein>
    <recommendedName>
        <fullName evidence="3">GIY-YIG domain-containing protein</fullName>
    </recommendedName>
</protein>
<accession>A0ABX5LQ23</accession>
<evidence type="ECO:0000313" key="1">
    <source>
        <dbReference type="EMBL" id="PWK95140.1"/>
    </source>
</evidence>
<dbReference type="EMBL" id="QGHD01000019">
    <property type="protein sequence ID" value="PWK95140.1"/>
    <property type="molecule type" value="Genomic_DNA"/>
</dbReference>
<dbReference type="Proteomes" id="UP000245523">
    <property type="component" value="Unassembled WGS sequence"/>
</dbReference>